<protein>
    <submittedName>
        <fullName evidence="2">Uncharacterized protein</fullName>
    </submittedName>
</protein>
<gene>
    <name evidence="2" type="ORF">GE061_017371</name>
</gene>
<feature type="transmembrane region" description="Helical" evidence="1">
    <location>
        <begin position="150"/>
        <end position="169"/>
    </location>
</feature>
<dbReference type="AlphaFoldDB" id="A0A8S9XDI9"/>
<keyword evidence="3" id="KW-1185">Reference proteome</keyword>
<feature type="transmembrane region" description="Helical" evidence="1">
    <location>
        <begin position="317"/>
        <end position="336"/>
    </location>
</feature>
<reference evidence="2" key="1">
    <citation type="journal article" date="2021" name="Mol. Ecol. Resour.">
        <title>Apolygus lucorum genome provides insights into omnivorousness and mesophyll feeding.</title>
        <authorList>
            <person name="Liu Y."/>
            <person name="Liu H."/>
            <person name="Wang H."/>
            <person name="Huang T."/>
            <person name="Liu B."/>
            <person name="Yang B."/>
            <person name="Yin L."/>
            <person name="Li B."/>
            <person name="Zhang Y."/>
            <person name="Zhang S."/>
            <person name="Jiang F."/>
            <person name="Zhang X."/>
            <person name="Ren Y."/>
            <person name="Wang B."/>
            <person name="Wang S."/>
            <person name="Lu Y."/>
            <person name="Wu K."/>
            <person name="Fan W."/>
            <person name="Wang G."/>
        </authorList>
    </citation>
    <scope>NUCLEOTIDE SEQUENCE</scope>
    <source>
        <strain evidence="2">12Hb</strain>
    </source>
</reference>
<evidence type="ECO:0000313" key="2">
    <source>
        <dbReference type="EMBL" id="KAF6206146.1"/>
    </source>
</evidence>
<feature type="transmembrane region" description="Helical" evidence="1">
    <location>
        <begin position="66"/>
        <end position="88"/>
    </location>
</feature>
<keyword evidence="1" id="KW-1133">Transmembrane helix</keyword>
<keyword evidence="1" id="KW-0472">Membrane</keyword>
<evidence type="ECO:0000256" key="1">
    <source>
        <dbReference type="SAM" id="Phobius"/>
    </source>
</evidence>
<dbReference type="Proteomes" id="UP000466442">
    <property type="component" value="Unassembled WGS sequence"/>
</dbReference>
<dbReference type="EMBL" id="WIXP02000008">
    <property type="protein sequence ID" value="KAF6206146.1"/>
    <property type="molecule type" value="Genomic_DNA"/>
</dbReference>
<sequence>MATATLLKKLAFLTVLGTMDCWKIFLTVKNFVKTFNKAEMNNQMTSMNKMVDGIPKITLVRSQVGLANFIDICVILFIMLVRLFRIAFRTSELIYSEWQDEDKPDHEILLLYMFQETAMNILPILLFRFFSAVLQDGQHIRRKVVWLKDCLEIIFVISWITILSGLVNNDVLDPWIFFATGVIITLQVHGCWIMWLAIEDNLFYTQLENQPVTDKLKILWDFNTKNVKLSSRFNWEVNYVGTIGVESIHLDRNVLDLSPEHISALVSTELGQWKSKYSVLGYTIPVIRAVALGGLLMKSYNSPIVGALFGFKEIKDPSIPMFIAYICIWPSILDVINYVDSLFSTLTVLQGDRLALKRHTLEDLTAALYHVAGATEHHPIFDGLYSAWMLGRPTVETRISRMNYAARTITRN</sequence>
<evidence type="ECO:0000313" key="3">
    <source>
        <dbReference type="Proteomes" id="UP000466442"/>
    </source>
</evidence>
<accession>A0A8S9XDI9</accession>
<feature type="transmembrane region" description="Helical" evidence="1">
    <location>
        <begin position="108"/>
        <end position="130"/>
    </location>
</feature>
<feature type="transmembrane region" description="Helical" evidence="1">
    <location>
        <begin position="175"/>
        <end position="198"/>
    </location>
</feature>
<proteinExistence type="predicted"/>
<name>A0A8S9XDI9_APOLU</name>
<keyword evidence="1" id="KW-0812">Transmembrane</keyword>
<feature type="transmembrane region" description="Helical" evidence="1">
    <location>
        <begin position="279"/>
        <end position="297"/>
    </location>
</feature>
<organism evidence="2 3">
    <name type="scientific">Apolygus lucorum</name>
    <name type="common">Small green plant bug</name>
    <name type="synonym">Lygocoris lucorum</name>
    <dbReference type="NCBI Taxonomy" id="248454"/>
    <lineage>
        <taxon>Eukaryota</taxon>
        <taxon>Metazoa</taxon>
        <taxon>Ecdysozoa</taxon>
        <taxon>Arthropoda</taxon>
        <taxon>Hexapoda</taxon>
        <taxon>Insecta</taxon>
        <taxon>Pterygota</taxon>
        <taxon>Neoptera</taxon>
        <taxon>Paraneoptera</taxon>
        <taxon>Hemiptera</taxon>
        <taxon>Heteroptera</taxon>
        <taxon>Panheteroptera</taxon>
        <taxon>Cimicomorpha</taxon>
        <taxon>Miridae</taxon>
        <taxon>Mirini</taxon>
        <taxon>Apolygus</taxon>
    </lineage>
</organism>
<comment type="caution">
    <text evidence="2">The sequence shown here is derived from an EMBL/GenBank/DDBJ whole genome shotgun (WGS) entry which is preliminary data.</text>
</comment>